<dbReference type="SMART" id="SM00347">
    <property type="entry name" value="HTH_MARR"/>
    <property type="match status" value="1"/>
</dbReference>
<keyword evidence="2" id="KW-0238">DNA-binding</keyword>
<accession>A0A949WU12</accession>
<evidence type="ECO:0000256" key="3">
    <source>
        <dbReference type="ARBA" id="ARBA00023163"/>
    </source>
</evidence>
<dbReference type="EMBL" id="JAEEGC010000018">
    <property type="protein sequence ID" value="MBV7272092.1"/>
    <property type="molecule type" value="Genomic_DNA"/>
</dbReference>
<dbReference type="PANTHER" id="PTHR42756:SF1">
    <property type="entry name" value="TRANSCRIPTIONAL REPRESSOR OF EMRAB OPERON"/>
    <property type="match status" value="1"/>
</dbReference>
<dbReference type="RefSeq" id="WP_218319126.1">
    <property type="nucleotide sequence ID" value="NZ_JAEEGC010000018.1"/>
</dbReference>
<evidence type="ECO:0000256" key="1">
    <source>
        <dbReference type="ARBA" id="ARBA00023015"/>
    </source>
</evidence>
<evidence type="ECO:0000313" key="5">
    <source>
        <dbReference type="EMBL" id="MBV7272092.1"/>
    </source>
</evidence>
<proteinExistence type="predicted"/>
<dbReference type="PROSITE" id="PS50995">
    <property type="entry name" value="HTH_MARR_2"/>
    <property type="match status" value="1"/>
</dbReference>
<organism evidence="5 6">
    <name type="scientific">Clostridium thailandense</name>
    <dbReference type="NCBI Taxonomy" id="2794346"/>
    <lineage>
        <taxon>Bacteria</taxon>
        <taxon>Bacillati</taxon>
        <taxon>Bacillota</taxon>
        <taxon>Clostridia</taxon>
        <taxon>Eubacteriales</taxon>
        <taxon>Clostridiaceae</taxon>
        <taxon>Clostridium</taxon>
    </lineage>
</organism>
<dbReference type="Proteomes" id="UP000694308">
    <property type="component" value="Unassembled WGS sequence"/>
</dbReference>
<name>A0A949WU12_9CLOT</name>
<reference evidence="5" key="1">
    <citation type="submission" date="2020-12" db="EMBL/GenBank/DDBJ databases">
        <title>Clostridium thailandense sp. nov., a novel acetogenic bacterium isolated from peat land soil in Thailand.</title>
        <authorList>
            <person name="Chaikitkaew S."/>
            <person name="Birkeland N.K."/>
        </authorList>
    </citation>
    <scope>NUCLEOTIDE SEQUENCE</scope>
    <source>
        <strain evidence="5">PL3</strain>
    </source>
</reference>
<evidence type="ECO:0000313" key="6">
    <source>
        <dbReference type="Proteomes" id="UP000694308"/>
    </source>
</evidence>
<dbReference type="Pfam" id="PF12802">
    <property type="entry name" value="MarR_2"/>
    <property type="match status" value="1"/>
</dbReference>
<comment type="caution">
    <text evidence="5">The sequence shown here is derived from an EMBL/GenBank/DDBJ whole genome shotgun (WGS) entry which is preliminary data.</text>
</comment>
<keyword evidence="1" id="KW-0805">Transcription regulation</keyword>
<sequence length="145" mass="16711">MNDKYIVYFISRTRKKMISFIEKQLLENGLDGLISSHGNILTALYENNGKLTMKRIAEITGKDKSTITPLVNKLLELGYITKIKDETDKRVTYIILTSEGNKIQDKYKAISNEVYATAYKDFSQEEKEIFLKLLKKISNNFNSNT</sequence>
<gene>
    <name evidence="5" type="ORF">I6U48_04065</name>
</gene>
<dbReference type="GO" id="GO:0003677">
    <property type="term" value="F:DNA binding"/>
    <property type="evidence" value="ECO:0007669"/>
    <property type="project" value="UniProtKB-KW"/>
</dbReference>
<dbReference type="AlphaFoldDB" id="A0A949WU12"/>
<protein>
    <submittedName>
        <fullName evidence="5">MarR family transcriptional regulator</fullName>
    </submittedName>
</protein>
<evidence type="ECO:0000259" key="4">
    <source>
        <dbReference type="PROSITE" id="PS50995"/>
    </source>
</evidence>
<dbReference type="GO" id="GO:0003700">
    <property type="term" value="F:DNA-binding transcription factor activity"/>
    <property type="evidence" value="ECO:0007669"/>
    <property type="project" value="InterPro"/>
</dbReference>
<feature type="domain" description="HTH marR-type" evidence="4">
    <location>
        <begin position="3"/>
        <end position="139"/>
    </location>
</feature>
<dbReference type="PANTHER" id="PTHR42756">
    <property type="entry name" value="TRANSCRIPTIONAL REGULATOR, MARR"/>
    <property type="match status" value="1"/>
</dbReference>
<keyword evidence="6" id="KW-1185">Reference proteome</keyword>
<dbReference type="InterPro" id="IPR000835">
    <property type="entry name" value="HTH_MarR-typ"/>
</dbReference>
<keyword evidence="3" id="KW-0804">Transcription</keyword>
<evidence type="ECO:0000256" key="2">
    <source>
        <dbReference type="ARBA" id="ARBA00023125"/>
    </source>
</evidence>